<evidence type="ECO:0000256" key="1">
    <source>
        <dbReference type="SAM" id="Coils"/>
    </source>
</evidence>
<feature type="compositionally biased region" description="Gly residues" evidence="2">
    <location>
        <begin position="333"/>
        <end position="343"/>
    </location>
</feature>
<dbReference type="Proteomes" id="UP001215598">
    <property type="component" value="Unassembled WGS sequence"/>
</dbReference>
<dbReference type="AlphaFoldDB" id="A0AAD7K6A7"/>
<comment type="caution">
    <text evidence="3">The sequence shown here is derived from an EMBL/GenBank/DDBJ whole genome shotgun (WGS) entry which is preliminary data.</text>
</comment>
<keyword evidence="1" id="KW-0175">Coiled coil</keyword>
<gene>
    <name evidence="3" type="ORF">B0H16DRAFT_1501917</name>
</gene>
<sequence length="560" mass="58067">YLKQIRTREEALDELKRRRKAILARADSAEKKLNKMGPEHKNLAQQTDVLGVMDNEIMNEEAALGDFKRSSARADGAQCCEKGCVAADVGEISEETTPPGLARSVYMGHQQTQQRVAEAERGVNEIVFSALPTDAGPSPPPRINTNFEGPADEFGGTDNAYGGVGGAFGSVSSMGGVGMGMQNTGTTGFSGMGGISMQNTGASAVGSTFDYTAPPNPNAGAGSGFLPPPDVGGGLMDAGRDGASVGGVSPGGSYINSTSNSSYQPPPPVMTSPGGFASSQGGYNPPEGLPPGAGVGTGLISGAGYTYPGATPQDELWNPTEDPILPLSSTGVGISGGTEGPKGGKFATFPVRGRGYSLRDESGTAQSERTGGGEGPPSLGATRRKDTSGSEFGGGRSREAGVGIGSERDRERERARQEGMEEAAPEYRDYEPTSHSQVPYQPYAAPGPPPGAAPPVVGGLREEAQGNTLRAPGTPSLSVEEGGGDRRSTTLSEDISLAYMSIGIDEPPPIEGEGEKERQARLSKHVRFGDDFVFEEQAREPSLPFVSVDIDDLFQLSPRT</sequence>
<feature type="compositionally biased region" description="Polar residues" evidence="2">
    <location>
        <begin position="254"/>
        <end position="263"/>
    </location>
</feature>
<protein>
    <submittedName>
        <fullName evidence="3">Uncharacterized protein</fullName>
    </submittedName>
</protein>
<accession>A0AAD7K6A7</accession>
<feature type="region of interest" description="Disordered" evidence="2">
    <location>
        <begin position="215"/>
        <end position="489"/>
    </location>
</feature>
<feature type="non-terminal residue" evidence="3">
    <location>
        <position position="1"/>
    </location>
</feature>
<feature type="compositionally biased region" description="Gly residues" evidence="2">
    <location>
        <begin position="291"/>
        <end position="301"/>
    </location>
</feature>
<dbReference type="EMBL" id="JARKIB010000006">
    <property type="protein sequence ID" value="KAJ7779204.1"/>
    <property type="molecule type" value="Genomic_DNA"/>
</dbReference>
<evidence type="ECO:0000313" key="3">
    <source>
        <dbReference type="EMBL" id="KAJ7779204.1"/>
    </source>
</evidence>
<reference evidence="3" key="1">
    <citation type="submission" date="2023-03" db="EMBL/GenBank/DDBJ databases">
        <title>Massive genome expansion in bonnet fungi (Mycena s.s.) driven by repeated elements and novel gene families across ecological guilds.</title>
        <authorList>
            <consortium name="Lawrence Berkeley National Laboratory"/>
            <person name="Harder C.B."/>
            <person name="Miyauchi S."/>
            <person name="Viragh M."/>
            <person name="Kuo A."/>
            <person name="Thoen E."/>
            <person name="Andreopoulos B."/>
            <person name="Lu D."/>
            <person name="Skrede I."/>
            <person name="Drula E."/>
            <person name="Henrissat B."/>
            <person name="Morin E."/>
            <person name="Kohler A."/>
            <person name="Barry K."/>
            <person name="LaButti K."/>
            <person name="Morin E."/>
            <person name="Salamov A."/>
            <person name="Lipzen A."/>
            <person name="Mereny Z."/>
            <person name="Hegedus B."/>
            <person name="Baldrian P."/>
            <person name="Stursova M."/>
            <person name="Weitz H."/>
            <person name="Taylor A."/>
            <person name="Grigoriev I.V."/>
            <person name="Nagy L.G."/>
            <person name="Martin F."/>
            <person name="Kauserud H."/>
        </authorList>
    </citation>
    <scope>NUCLEOTIDE SEQUENCE</scope>
    <source>
        <strain evidence="3">CBHHK182m</strain>
    </source>
</reference>
<feature type="compositionally biased region" description="Basic and acidic residues" evidence="2">
    <location>
        <begin position="406"/>
        <end position="432"/>
    </location>
</feature>
<feature type="coiled-coil region" evidence="1">
    <location>
        <begin position="5"/>
        <end position="32"/>
    </location>
</feature>
<name>A0AAD7K6A7_9AGAR</name>
<proteinExistence type="predicted"/>
<organism evidence="3 4">
    <name type="scientific">Mycena metata</name>
    <dbReference type="NCBI Taxonomy" id="1033252"/>
    <lineage>
        <taxon>Eukaryota</taxon>
        <taxon>Fungi</taxon>
        <taxon>Dikarya</taxon>
        <taxon>Basidiomycota</taxon>
        <taxon>Agaricomycotina</taxon>
        <taxon>Agaricomycetes</taxon>
        <taxon>Agaricomycetidae</taxon>
        <taxon>Agaricales</taxon>
        <taxon>Marasmiineae</taxon>
        <taxon>Mycenaceae</taxon>
        <taxon>Mycena</taxon>
    </lineage>
</organism>
<evidence type="ECO:0000313" key="4">
    <source>
        <dbReference type="Proteomes" id="UP001215598"/>
    </source>
</evidence>
<dbReference type="InterPro" id="IPR027267">
    <property type="entry name" value="AH/BAR_dom_sf"/>
</dbReference>
<keyword evidence="4" id="KW-1185">Reference proteome</keyword>
<evidence type="ECO:0000256" key="2">
    <source>
        <dbReference type="SAM" id="MobiDB-lite"/>
    </source>
</evidence>
<dbReference type="Gene3D" id="1.20.1270.60">
    <property type="entry name" value="Arfaptin homology (AH) domain/BAR domain"/>
    <property type="match status" value="1"/>
</dbReference>